<gene>
    <name evidence="3" type="ORF">IV203_021666</name>
    <name evidence="2" type="ORF">IV203_022780</name>
</gene>
<reference evidence="3" key="1">
    <citation type="journal article" date="2021" name="Sci. Rep.">
        <title>Diploid genomic architecture of Nitzschia inconspicua, an elite biomass production diatom.</title>
        <authorList>
            <person name="Oliver A."/>
            <person name="Podell S."/>
            <person name="Pinowska A."/>
            <person name="Traller J.C."/>
            <person name="Smith S.R."/>
            <person name="McClure R."/>
            <person name="Beliaev A."/>
            <person name="Bohutskyi P."/>
            <person name="Hill E.A."/>
            <person name="Rabines A."/>
            <person name="Zheng H."/>
            <person name="Allen L.Z."/>
            <person name="Kuo A."/>
            <person name="Grigoriev I.V."/>
            <person name="Allen A.E."/>
            <person name="Hazlebeck D."/>
            <person name="Allen E.E."/>
        </authorList>
    </citation>
    <scope>NUCLEOTIDE SEQUENCE</scope>
    <source>
        <strain evidence="3">Hildebrandi</strain>
    </source>
</reference>
<protein>
    <submittedName>
        <fullName evidence="3">Uncharacterized protein</fullName>
    </submittedName>
</protein>
<dbReference type="EMBL" id="JAGRRH010000023">
    <property type="protein sequence ID" value="KAG7343658.1"/>
    <property type="molecule type" value="Genomic_DNA"/>
</dbReference>
<reference evidence="3" key="2">
    <citation type="submission" date="2021-04" db="EMBL/GenBank/DDBJ databases">
        <authorList>
            <person name="Podell S."/>
        </authorList>
    </citation>
    <scope>NUCLEOTIDE SEQUENCE</scope>
    <source>
        <strain evidence="3">Hildebrandi</strain>
    </source>
</reference>
<organism evidence="3 4">
    <name type="scientific">Nitzschia inconspicua</name>
    <dbReference type="NCBI Taxonomy" id="303405"/>
    <lineage>
        <taxon>Eukaryota</taxon>
        <taxon>Sar</taxon>
        <taxon>Stramenopiles</taxon>
        <taxon>Ochrophyta</taxon>
        <taxon>Bacillariophyta</taxon>
        <taxon>Bacillariophyceae</taxon>
        <taxon>Bacillariophycidae</taxon>
        <taxon>Bacillariales</taxon>
        <taxon>Bacillariaceae</taxon>
        <taxon>Nitzschia</taxon>
    </lineage>
</organism>
<evidence type="ECO:0000313" key="4">
    <source>
        <dbReference type="Proteomes" id="UP000693970"/>
    </source>
</evidence>
<accession>A0A9K3KH65</accession>
<dbReference type="EMBL" id="JAGRRH010000093">
    <property type="protein sequence ID" value="KAG7337165.1"/>
    <property type="molecule type" value="Genomic_DNA"/>
</dbReference>
<feature type="compositionally biased region" description="Polar residues" evidence="1">
    <location>
        <begin position="38"/>
        <end position="52"/>
    </location>
</feature>
<keyword evidence="4" id="KW-1185">Reference proteome</keyword>
<feature type="region of interest" description="Disordered" evidence="1">
    <location>
        <begin position="31"/>
        <end position="52"/>
    </location>
</feature>
<evidence type="ECO:0000313" key="3">
    <source>
        <dbReference type="EMBL" id="KAG7343658.1"/>
    </source>
</evidence>
<name>A0A9K3KH65_9STRA</name>
<evidence type="ECO:0000313" key="2">
    <source>
        <dbReference type="EMBL" id="KAG7337165.1"/>
    </source>
</evidence>
<dbReference type="AlphaFoldDB" id="A0A9K3KH65"/>
<sequence length="266" mass="30522">MPPNRKNVSTVGLPIAVDTLTFLPLTDPREQKQHERLQVQNTSSKQQGDAVNDSMSYWDWPSDTQEEEKVESLFSTARIESNLILDGKKYESCTGSQLAVHDDYWAENASSNADCVRSVLPQHQSDQYWSWYANRNLHKEQLAERLTASTRMEELLSRENSKLSSTSSPVQQHDNYWEWPADSQPQQQHPRLSQSQSDLYWTWDTLSTAEKKQQLIDSILQYERARNLLSADHIQKQMIASASAVDNNDIILSTATSIPSSGYWDW</sequence>
<evidence type="ECO:0000256" key="1">
    <source>
        <dbReference type="SAM" id="MobiDB-lite"/>
    </source>
</evidence>
<comment type="caution">
    <text evidence="3">The sequence shown here is derived from an EMBL/GenBank/DDBJ whole genome shotgun (WGS) entry which is preliminary data.</text>
</comment>
<proteinExistence type="predicted"/>
<dbReference type="Proteomes" id="UP000693970">
    <property type="component" value="Unassembled WGS sequence"/>
</dbReference>